<comment type="caution">
    <text evidence="4">The sequence shown here is derived from an EMBL/GenBank/DDBJ whole genome shotgun (WGS) entry which is preliminary data.</text>
</comment>
<keyword evidence="5" id="KW-1185">Reference proteome</keyword>
<dbReference type="AlphaFoldDB" id="A0A1Q6DTQ3"/>
<dbReference type="GO" id="GO:0016780">
    <property type="term" value="F:phosphotransferase activity, for other substituted phosphate groups"/>
    <property type="evidence" value="ECO:0007669"/>
    <property type="project" value="InterPro"/>
</dbReference>
<dbReference type="Pfam" id="PF01066">
    <property type="entry name" value="CDP-OH_P_transf"/>
    <property type="match status" value="1"/>
</dbReference>
<name>A0A1Q6DTQ3_METT1</name>
<gene>
    <name evidence="4" type="ORF">BTN85_0170</name>
</gene>
<dbReference type="EMBL" id="MSDW01000001">
    <property type="protein sequence ID" value="OKY77702.1"/>
    <property type="molecule type" value="Genomic_DNA"/>
</dbReference>
<evidence type="ECO:0000313" key="5">
    <source>
        <dbReference type="Proteomes" id="UP000185744"/>
    </source>
</evidence>
<keyword evidence="3" id="KW-0472">Membrane</keyword>
<dbReference type="Gene3D" id="1.20.120.1760">
    <property type="match status" value="1"/>
</dbReference>
<dbReference type="GO" id="GO:0016020">
    <property type="term" value="C:membrane"/>
    <property type="evidence" value="ECO:0007669"/>
    <property type="project" value="InterPro"/>
</dbReference>
<dbReference type="Proteomes" id="UP000185744">
    <property type="component" value="Unassembled WGS sequence"/>
</dbReference>
<keyword evidence="3" id="KW-1133">Transmembrane helix</keyword>
<keyword evidence="1 2" id="KW-0808">Transferase</keyword>
<dbReference type="GO" id="GO:0008654">
    <property type="term" value="P:phospholipid biosynthetic process"/>
    <property type="evidence" value="ECO:0007669"/>
    <property type="project" value="InterPro"/>
</dbReference>
<sequence length="197" mass="22129">MLNKFRGIEEKLLSPLIGLLVKYELNPNYLSLLSLIFSITAFFSLIYNKLLLSIILVLLNALMDLMDGKVARKLDRDDKEGDFLDHLIDRYADVFIVSGLIFSRYGVFWIGVFAILGTLLTSYVGTQAQAVGIGRVYSGLLGRADRLVLIISGIGLNALFKGKILGFHFITWVLILLSILGICTFLQRTNWVLRQLN</sequence>
<accession>A0A1Q6DTQ3</accession>
<organism evidence="4 5">
    <name type="scientific">Methanohalarchaeum thermophilum</name>
    <dbReference type="NCBI Taxonomy" id="1903181"/>
    <lineage>
        <taxon>Archaea</taxon>
        <taxon>Methanobacteriati</taxon>
        <taxon>Methanobacteriota</taxon>
        <taxon>Methanonatronarchaeia</taxon>
        <taxon>Methanonatronarchaeales</taxon>
        <taxon>Methanonatronarchaeaceae</taxon>
        <taxon>Candidatus Methanohalarchaeum</taxon>
    </lineage>
</organism>
<dbReference type="InterPro" id="IPR043130">
    <property type="entry name" value="CDP-OH_PTrfase_TM_dom"/>
</dbReference>
<proteinExistence type="inferred from homology"/>
<feature type="transmembrane region" description="Helical" evidence="3">
    <location>
        <begin position="29"/>
        <end position="62"/>
    </location>
</feature>
<comment type="similarity">
    <text evidence="2">Belongs to the CDP-alcohol phosphatidyltransferase class-I family.</text>
</comment>
<keyword evidence="3" id="KW-0812">Transmembrane</keyword>
<feature type="transmembrane region" description="Helical" evidence="3">
    <location>
        <begin position="166"/>
        <end position="186"/>
    </location>
</feature>
<evidence type="ECO:0000256" key="3">
    <source>
        <dbReference type="SAM" id="Phobius"/>
    </source>
</evidence>
<evidence type="ECO:0000313" key="4">
    <source>
        <dbReference type="EMBL" id="OKY77702.1"/>
    </source>
</evidence>
<dbReference type="InterPro" id="IPR048254">
    <property type="entry name" value="CDP_ALCOHOL_P_TRANSF_CS"/>
</dbReference>
<dbReference type="InParanoid" id="A0A1Q6DTQ3"/>
<dbReference type="PROSITE" id="PS00379">
    <property type="entry name" value="CDP_ALCOHOL_P_TRANSF"/>
    <property type="match status" value="1"/>
</dbReference>
<evidence type="ECO:0000256" key="2">
    <source>
        <dbReference type="RuleBase" id="RU003750"/>
    </source>
</evidence>
<protein>
    <submittedName>
        <fullName evidence="4">Phosphatidylglycerophosphate synthase PgsA</fullName>
    </submittedName>
</protein>
<dbReference type="InterPro" id="IPR000462">
    <property type="entry name" value="CDP-OH_P_trans"/>
</dbReference>
<reference evidence="4" key="1">
    <citation type="submission" date="2016-12" db="EMBL/GenBank/DDBJ databases">
        <title>Discovery of methanogenic haloarchaea.</title>
        <authorList>
            <person name="Sorokin D.Y."/>
            <person name="Makarova K.S."/>
            <person name="Abbas B."/>
            <person name="Ferrer M."/>
            <person name="Golyshin P.N."/>
        </authorList>
    </citation>
    <scope>NUCLEOTIDE SEQUENCE [LARGE SCALE GENOMIC DNA]</scope>
    <source>
        <strain evidence="4">HMET1</strain>
    </source>
</reference>
<evidence type="ECO:0000256" key="1">
    <source>
        <dbReference type="ARBA" id="ARBA00022679"/>
    </source>
</evidence>
<dbReference type="STRING" id="1903181.BTN85_0170"/>